<dbReference type="EMBL" id="QGKL01000035">
    <property type="protein sequence ID" value="PWQ95217.1"/>
    <property type="molecule type" value="Genomic_DNA"/>
</dbReference>
<evidence type="ECO:0000259" key="2">
    <source>
        <dbReference type="Pfam" id="PF22494"/>
    </source>
</evidence>
<dbReference type="Gene3D" id="2.130.10.10">
    <property type="entry name" value="YVTN repeat-like/Quinoprotein amine dehydrogenase"/>
    <property type="match status" value="1"/>
</dbReference>
<dbReference type="PANTHER" id="PTHR46928:SF1">
    <property type="entry name" value="MESENCHYME-SPECIFIC CELL SURFACE GLYCOPROTEIN"/>
    <property type="match status" value="1"/>
</dbReference>
<feature type="domain" description="Choice-of-anchor I" evidence="2">
    <location>
        <begin position="38"/>
        <end position="363"/>
    </location>
</feature>
<dbReference type="RefSeq" id="WP_109823829.1">
    <property type="nucleotide sequence ID" value="NZ_QGKL01000035.1"/>
</dbReference>
<dbReference type="OrthoDB" id="9803927at2"/>
<dbReference type="InterPro" id="IPR055188">
    <property type="entry name" value="Choice_anch_I"/>
</dbReference>
<dbReference type="InterPro" id="IPR015943">
    <property type="entry name" value="WD40/YVTN_repeat-like_dom_sf"/>
</dbReference>
<accession>A0A317CA28</accession>
<dbReference type="PANTHER" id="PTHR46928">
    <property type="entry name" value="MESENCHYME-SPECIFIC CELL SURFACE GLYCOPROTEIN"/>
    <property type="match status" value="1"/>
</dbReference>
<feature type="chain" id="PRO_5016260780" description="Choice-of-anchor I domain-containing protein" evidence="1">
    <location>
        <begin position="22"/>
        <end position="521"/>
    </location>
</feature>
<gene>
    <name evidence="3" type="ORF">DKT75_12790</name>
</gene>
<comment type="caution">
    <text evidence="3">The sequence shown here is derived from an EMBL/GenBank/DDBJ whole genome shotgun (WGS) entry which is preliminary data.</text>
</comment>
<keyword evidence="4" id="KW-1185">Reference proteome</keyword>
<feature type="domain" description="Choice-of-anchor I" evidence="2">
    <location>
        <begin position="384"/>
        <end position="519"/>
    </location>
</feature>
<dbReference type="NCBIfam" id="NF038117">
    <property type="entry name" value="choice_anch_I"/>
    <property type="match status" value="1"/>
</dbReference>
<proteinExistence type="predicted"/>
<feature type="signal peptide" evidence="1">
    <location>
        <begin position="1"/>
        <end position="21"/>
    </location>
</feature>
<dbReference type="InterPro" id="IPR011045">
    <property type="entry name" value="N2O_reductase_N"/>
</dbReference>
<dbReference type="Pfam" id="PF22494">
    <property type="entry name" value="choice_anch_I"/>
    <property type="match status" value="2"/>
</dbReference>
<evidence type="ECO:0000313" key="4">
    <source>
        <dbReference type="Proteomes" id="UP000245506"/>
    </source>
</evidence>
<reference evidence="3 4" key="1">
    <citation type="submission" date="2018-05" db="EMBL/GenBank/DDBJ databases">
        <title>Leucothrix arctica sp. nov., isolated from Arctic seawater.</title>
        <authorList>
            <person name="Choi A."/>
            <person name="Baek K."/>
        </authorList>
    </citation>
    <scope>NUCLEOTIDE SEQUENCE [LARGE SCALE GENOMIC DNA]</scope>
    <source>
        <strain evidence="3 4">IMCC9719</strain>
    </source>
</reference>
<organism evidence="3 4">
    <name type="scientific">Leucothrix arctica</name>
    <dbReference type="NCBI Taxonomy" id="1481894"/>
    <lineage>
        <taxon>Bacteria</taxon>
        <taxon>Pseudomonadati</taxon>
        <taxon>Pseudomonadota</taxon>
        <taxon>Gammaproteobacteria</taxon>
        <taxon>Thiotrichales</taxon>
        <taxon>Thiotrichaceae</taxon>
        <taxon>Leucothrix</taxon>
    </lineage>
</organism>
<keyword evidence="1" id="KW-0732">Signal</keyword>
<evidence type="ECO:0000256" key="1">
    <source>
        <dbReference type="SAM" id="SignalP"/>
    </source>
</evidence>
<dbReference type="SUPFAM" id="SSF50974">
    <property type="entry name" value="Nitrous oxide reductase, N-terminal domain"/>
    <property type="match status" value="1"/>
</dbReference>
<protein>
    <recommendedName>
        <fullName evidence="2">Choice-of-anchor I domain-containing protein</fullName>
    </recommendedName>
</protein>
<name>A0A317CA28_9GAMM</name>
<dbReference type="PROSITE" id="PS51257">
    <property type="entry name" value="PROKAR_LIPOPROTEIN"/>
    <property type="match status" value="1"/>
</dbReference>
<dbReference type="AlphaFoldDB" id="A0A317CA28"/>
<dbReference type="InterPro" id="IPR052956">
    <property type="entry name" value="Mesenchyme-surface_protein"/>
</dbReference>
<sequence>MKTKYILTMVTPILLSSLLVACNSSDDDKAVTTIEGKVSEVITLDFTSFNASEATLETAGFRVFGPAADGGSASLGHDVEPEYVTVSADSSTAWVSLQENNGIARVDLTTNTITNIFPLGFKDHGAEGNELDASDKDDDAVILRSFPNLKGMYQPDGIASFEEGGVTYVVSANEGDGREYDTFEEEARVEDDEIALDETVFFDADSLKDETILGRLKVTRNVASPTAATNFSELHTFGARSFSIWNGATGEMVFDSGKQLAEQAVIAGVYPDGRSDAKGTEPENVAIGMVDGKRLAFIGLERANAVAVYDLTDLADIKFSEMLVNGDDVGPEGILFIAADESPNGTALLVVSNEITGSVTIYQAGIDGLFGDNIGRIALEGGEAAAEISAYDAETKQLFVLNNGEDLDASRVDIVDLSTPATPTFVSSIDTSALGGGINSVAVANGLLAVAIQANTKTDDGVVAIYNTTSLALIDTADVGALPDMVTFTKDGTALITADEGEPNDDYSIDPKGSVSIIRLK</sequence>
<evidence type="ECO:0000313" key="3">
    <source>
        <dbReference type="EMBL" id="PWQ95217.1"/>
    </source>
</evidence>
<dbReference type="Proteomes" id="UP000245506">
    <property type="component" value="Unassembled WGS sequence"/>
</dbReference>